<evidence type="ECO:0000313" key="5">
    <source>
        <dbReference type="EMBL" id="AJR10736.1"/>
    </source>
</evidence>
<dbReference type="PANTHER" id="PTHR23089">
    <property type="entry name" value="HISTIDINE TRIAD HIT PROTEIN"/>
    <property type="match status" value="1"/>
</dbReference>
<evidence type="ECO:0000313" key="6">
    <source>
        <dbReference type="Proteomes" id="UP000260363"/>
    </source>
</evidence>
<dbReference type="PROSITE" id="PS00892">
    <property type="entry name" value="HIT_1"/>
    <property type="match status" value="1"/>
</dbReference>
<accession>A0A070A0Z9</accession>
<dbReference type="KEGG" id="cmg:NC81_03365"/>
<dbReference type="InterPro" id="IPR011146">
    <property type="entry name" value="HIT-like"/>
</dbReference>
<dbReference type="SUPFAM" id="SSF54197">
    <property type="entry name" value="HIT-like"/>
    <property type="match status" value="1"/>
</dbReference>
<dbReference type="GO" id="GO:0003824">
    <property type="term" value="F:catalytic activity"/>
    <property type="evidence" value="ECO:0007669"/>
    <property type="project" value="InterPro"/>
</dbReference>
<proteinExistence type="predicted"/>
<dbReference type="PATRIC" id="fig|243161.6.peg.704"/>
<dbReference type="Gene3D" id="3.30.428.10">
    <property type="entry name" value="HIT-like"/>
    <property type="match status" value="1"/>
</dbReference>
<dbReference type="KEGG" id="cmx:DNC_03370"/>
<reference evidence="5 6" key="1">
    <citation type="submission" date="2014-02" db="EMBL/GenBank/DDBJ databases">
        <authorList>
            <person name="Chen C."/>
            <person name="Conrad T.A."/>
            <person name="Zhou Z."/>
            <person name="Lai Z."/>
            <person name="Zhong G."/>
        </authorList>
    </citation>
    <scope>NUCLEOTIDE SEQUENCE [LARGE SCALE GENOMIC DNA]</scope>
    <source>
        <strain evidence="5 6">Nigg3-28</strain>
    </source>
</reference>
<dbReference type="EMBL" id="CP007217">
    <property type="protein sequence ID" value="AJR10736.1"/>
    <property type="molecule type" value="Genomic_DNA"/>
</dbReference>
<dbReference type="InterPro" id="IPR001310">
    <property type="entry name" value="Histidine_triad_HIT"/>
</dbReference>
<dbReference type="InterPro" id="IPR036265">
    <property type="entry name" value="HIT-like_sf"/>
</dbReference>
<evidence type="ECO:0000259" key="4">
    <source>
        <dbReference type="PROSITE" id="PS51084"/>
    </source>
</evidence>
<dbReference type="AlphaFoldDB" id="A0A070A0Z9"/>
<evidence type="ECO:0000256" key="1">
    <source>
        <dbReference type="PIRSR" id="PIRSR601310-1"/>
    </source>
</evidence>
<dbReference type="PRINTS" id="PR00332">
    <property type="entry name" value="HISTRIAD"/>
</dbReference>
<dbReference type="InterPro" id="IPR019808">
    <property type="entry name" value="Histidine_triad_CS"/>
</dbReference>
<dbReference type="RefSeq" id="WP_010231153.1">
    <property type="nucleotide sequence ID" value="NZ_CP007217.1"/>
</dbReference>
<dbReference type="KEGG" id="cmm:NC80_03345"/>
<feature type="domain" description="HIT" evidence="4">
    <location>
        <begin position="4"/>
        <end position="111"/>
    </location>
</feature>
<dbReference type="STRING" id="83560.NC80_03345"/>
<feature type="active site" description="Tele-AMP-histidine intermediate" evidence="1">
    <location>
        <position position="98"/>
    </location>
</feature>
<evidence type="ECO:0000256" key="3">
    <source>
        <dbReference type="PROSITE-ProRule" id="PRU00464"/>
    </source>
</evidence>
<dbReference type="PROSITE" id="PS51084">
    <property type="entry name" value="HIT_2"/>
    <property type="match status" value="1"/>
</dbReference>
<feature type="short sequence motif" description="Histidine triad motif" evidence="2 3">
    <location>
        <begin position="96"/>
        <end position="100"/>
    </location>
</feature>
<dbReference type="GeneID" id="1246025"/>
<evidence type="ECO:0000256" key="2">
    <source>
        <dbReference type="PIRSR" id="PIRSR601310-3"/>
    </source>
</evidence>
<organism evidence="5 6">
    <name type="scientific">Chlamydia muridarum</name>
    <dbReference type="NCBI Taxonomy" id="83560"/>
    <lineage>
        <taxon>Bacteria</taxon>
        <taxon>Pseudomonadati</taxon>
        <taxon>Chlamydiota</taxon>
        <taxon>Chlamydiia</taxon>
        <taxon>Chlamydiales</taxon>
        <taxon>Chlamydiaceae</taxon>
        <taxon>Chlamydia/Chlamydophila group</taxon>
        <taxon>Chlamydia</taxon>
    </lineage>
</organism>
<dbReference type="Proteomes" id="UP000260363">
    <property type="component" value="Chromosome"/>
</dbReference>
<gene>
    <name evidence="5" type="ORF">BD36_03550</name>
</gene>
<name>A0A070A0Z9_CHLMR</name>
<protein>
    <recommendedName>
        <fullName evidence="4">HIT domain-containing protein</fullName>
    </recommendedName>
</protein>
<dbReference type="Pfam" id="PF11969">
    <property type="entry name" value="DcpS_C"/>
    <property type="match status" value="1"/>
</dbReference>
<sequence>MTTIFERIIEGAVECDKVFEDENFIVIKDKFPQAPVHLLIIPKKHIEKLQDMQSDDFSLLSEAGKIIQLMARDFGIENGYRVVINNGLEGGQSVFHLHIHLLGGGLLGSIA</sequence>